<dbReference type="Proteomes" id="UP000663848">
    <property type="component" value="Unassembled WGS sequence"/>
</dbReference>
<evidence type="ECO:0000313" key="2">
    <source>
        <dbReference type="EMBL" id="CAF5089365.1"/>
    </source>
</evidence>
<keyword evidence="1" id="KW-0472">Membrane</keyword>
<proteinExistence type="predicted"/>
<dbReference type="EMBL" id="CAJOBR010067689">
    <property type="protein sequence ID" value="CAF5089365.1"/>
    <property type="molecule type" value="Genomic_DNA"/>
</dbReference>
<comment type="caution">
    <text evidence="2">The sequence shown here is derived from an EMBL/GenBank/DDBJ whole genome shotgun (WGS) entry which is preliminary data.</text>
</comment>
<accession>A0A822E1A6</accession>
<keyword evidence="1" id="KW-1133">Transmembrane helix</keyword>
<protein>
    <submittedName>
        <fullName evidence="2">Uncharacterized protein</fullName>
    </submittedName>
</protein>
<reference evidence="2" key="1">
    <citation type="submission" date="2021-02" db="EMBL/GenBank/DDBJ databases">
        <authorList>
            <person name="Nowell W R."/>
        </authorList>
    </citation>
    <scope>NUCLEOTIDE SEQUENCE</scope>
</reference>
<name>A0A822E1A6_9BILA</name>
<feature type="non-terminal residue" evidence="2">
    <location>
        <position position="46"/>
    </location>
</feature>
<dbReference type="AlphaFoldDB" id="A0A822E1A6"/>
<sequence length="46" mass="4925">MSSPLLNNIILGGCMLAYISTILMGINSSLFPNTAFTDMLMNIICA</sequence>
<evidence type="ECO:0000256" key="1">
    <source>
        <dbReference type="SAM" id="Phobius"/>
    </source>
</evidence>
<organism evidence="2 3">
    <name type="scientific">Rotaria socialis</name>
    <dbReference type="NCBI Taxonomy" id="392032"/>
    <lineage>
        <taxon>Eukaryota</taxon>
        <taxon>Metazoa</taxon>
        <taxon>Spiralia</taxon>
        <taxon>Gnathifera</taxon>
        <taxon>Rotifera</taxon>
        <taxon>Eurotatoria</taxon>
        <taxon>Bdelloidea</taxon>
        <taxon>Philodinida</taxon>
        <taxon>Philodinidae</taxon>
        <taxon>Rotaria</taxon>
    </lineage>
</organism>
<keyword evidence="1" id="KW-0812">Transmembrane</keyword>
<gene>
    <name evidence="2" type="ORF">QYT958_LOCUS44267</name>
</gene>
<feature type="transmembrane region" description="Helical" evidence="1">
    <location>
        <begin position="6"/>
        <end position="26"/>
    </location>
</feature>
<evidence type="ECO:0000313" key="3">
    <source>
        <dbReference type="Proteomes" id="UP000663848"/>
    </source>
</evidence>